<reference evidence="3" key="1">
    <citation type="journal article" date="2019" name="Int. J. Syst. Evol. Microbiol.">
        <title>The Global Catalogue of Microorganisms (GCM) 10K type strain sequencing project: providing services to taxonomists for standard genome sequencing and annotation.</title>
        <authorList>
            <consortium name="The Broad Institute Genomics Platform"/>
            <consortium name="The Broad Institute Genome Sequencing Center for Infectious Disease"/>
            <person name="Wu L."/>
            <person name="Ma J."/>
        </authorList>
    </citation>
    <scope>NUCLEOTIDE SEQUENCE [LARGE SCALE GENOMIC DNA]</scope>
    <source>
        <strain evidence="3">CGMCC 4.7289</strain>
    </source>
</reference>
<dbReference type="PANTHER" id="PTHR43798">
    <property type="entry name" value="MONOACYLGLYCEROL LIPASE"/>
    <property type="match status" value="1"/>
</dbReference>
<dbReference type="SUPFAM" id="SSF53474">
    <property type="entry name" value="alpha/beta-Hydrolases"/>
    <property type="match status" value="1"/>
</dbReference>
<dbReference type="InterPro" id="IPR000073">
    <property type="entry name" value="AB_hydrolase_1"/>
</dbReference>
<comment type="caution">
    <text evidence="2">The sequence shown here is derived from an EMBL/GenBank/DDBJ whole genome shotgun (WGS) entry which is preliminary data.</text>
</comment>
<name>A0ABV8LHR5_9ACTN</name>
<dbReference type="GO" id="GO:0016787">
    <property type="term" value="F:hydrolase activity"/>
    <property type="evidence" value="ECO:0007669"/>
    <property type="project" value="UniProtKB-KW"/>
</dbReference>
<dbReference type="RefSeq" id="WP_253760075.1">
    <property type="nucleotide sequence ID" value="NZ_JAMZDZ010000001.1"/>
</dbReference>
<dbReference type="Proteomes" id="UP001595816">
    <property type="component" value="Unassembled WGS sequence"/>
</dbReference>
<evidence type="ECO:0000313" key="2">
    <source>
        <dbReference type="EMBL" id="MFC4129834.1"/>
    </source>
</evidence>
<evidence type="ECO:0000259" key="1">
    <source>
        <dbReference type="Pfam" id="PF00561"/>
    </source>
</evidence>
<dbReference type="EMBL" id="JBHSAY010000003">
    <property type="protein sequence ID" value="MFC4129834.1"/>
    <property type="molecule type" value="Genomic_DNA"/>
</dbReference>
<evidence type="ECO:0000313" key="3">
    <source>
        <dbReference type="Proteomes" id="UP001595816"/>
    </source>
</evidence>
<dbReference type="Pfam" id="PF00561">
    <property type="entry name" value="Abhydrolase_1"/>
    <property type="match status" value="1"/>
</dbReference>
<protein>
    <submittedName>
        <fullName evidence="2">Alpha/beta fold hydrolase</fullName>
    </submittedName>
</protein>
<keyword evidence="3" id="KW-1185">Reference proteome</keyword>
<sequence>MRPLHVTLPDAVLSVRHFGEGAPGRGFLLVHGLASNAQLWDETATALVAAGHPTWAVDLRGHGDSTLPDRGFDTATAANDLAAVCAALDLQSVIAVGQSWGGNVVVRFAAEHPDLVSAVALVDGGWIDLAGEFADWADCEQALRPPSVDGMRAGDLEAYLRKAHPDWSDAAVSATAYNLRELPDGTVERRLPIPRHMEIVRDMWYHPVWDWLPRITAPTLLLPALPNDPVRAERTRARVDRAATALPDARVQAYAGGDHDLHAQRPKELAADLLSLAG</sequence>
<dbReference type="Gene3D" id="3.40.50.1820">
    <property type="entry name" value="alpha/beta hydrolase"/>
    <property type="match status" value="1"/>
</dbReference>
<keyword evidence="2" id="KW-0378">Hydrolase</keyword>
<dbReference type="PRINTS" id="PR00412">
    <property type="entry name" value="EPOXHYDRLASE"/>
</dbReference>
<dbReference type="PANTHER" id="PTHR43798:SF33">
    <property type="entry name" value="HYDROLASE, PUTATIVE (AFU_ORTHOLOGUE AFUA_2G14860)-RELATED"/>
    <property type="match status" value="1"/>
</dbReference>
<proteinExistence type="predicted"/>
<dbReference type="InterPro" id="IPR050266">
    <property type="entry name" value="AB_hydrolase_sf"/>
</dbReference>
<gene>
    <name evidence="2" type="ORF">ACFOZ4_04375</name>
</gene>
<feature type="domain" description="AB hydrolase-1" evidence="1">
    <location>
        <begin position="27"/>
        <end position="262"/>
    </location>
</feature>
<accession>A0ABV8LHR5</accession>
<dbReference type="InterPro" id="IPR000639">
    <property type="entry name" value="Epox_hydrolase-like"/>
</dbReference>
<dbReference type="InterPro" id="IPR029058">
    <property type="entry name" value="AB_hydrolase_fold"/>
</dbReference>
<organism evidence="2 3">
    <name type="scientific">Hamadaea flava</name>
    <dbReference type="NCBI Taxonomy" id="1742688"/>
    <lineage>
        <taxon>Bacteria</taxon>
        <taxon>Bacillati</taxon>
        <taxon>Actinomycetota</taxon>
        <taxon>Actinomycetes</taxon>
        <taxon>Micromonosporales</taxon>
        <taxon>Micromonosporaceae</taxon>
        <taxon>Hamadaea</taxon>
    </lineage>
</organism>